<name>A0AAE4Z667_9BACT</name>
<reference evidence="1 2" key="1">
    <citation type="submission" date="2020-01" db="EMBL/GenBank/DDBJ databases">
        <title>Genomes assembled from Gulf of Kutch pelagic sediment metagenomes.</title>
        <authorList>
            <person name="Chandrashekar M."/>
            <person name="Mahajan M.S."/>
            <person name="Dave K.J."/>
            <person name="Vatsa P."/>
            <person name="Nathani N.M."/>
        </authorList>
    </citation>
    <scope>NUCLEOTIDE SEQUENCE [LARGE SCALE GENOMIC DNA]</scope>
    <source>
        <strain evidence="1">KS3-K002</strain>
    </source>
</reference>
<organism evidence="1 2">
    <name type="scientific">Candidatus Kutchimonas denitrificans</name>
    <dbReference type="NCBI Taxonomy" id="3056748"/>
    <lineage>
        <taxon>Bacteria</taxon>
        <taxon>Pseudomonadati</taxon>
        <taxon>Gemmatimonadota</taxon>
        <taxon>Gemmatimonadia</taxon>
        <taxon>Candidatus Palauibacterales</taxon>
        <taxon>Candidatus Palauibacteraceae</taxon>
        <taxon>Candidatus Kutchimonas</taxon>
    </lineage>
</organism>
<evidence type="ECO:0000313" key="2">
    <source>
        <dbReference type="Proteomes" id="UP000702544"/>
    </source>
</evidence>
<dbReference type="SUPFAM" id="SSF54523">
    <property type="entry name" value="Pili subunits"/>
    <property type="match status" value="1"/>
</dbReference>
<sequence>MRSMGTRRGLTLLETMIALVILGLVVLGYLEVFAGTARAQRQAELWTQAVTYAEDAMELAKIDLAAADARGEEELAGGFRRQVQSRPAGPSLRLVTVTVYFPERGQFVLERLLEAP</sequence>
<dbReference type="EMBL" id="JAACAK010000045">
    <property type="protein sequence ID" value="NIR74484.1"/>
    <property type="molecule type" value="Genomic_DNA"/>
</dbReference>
<dbReference type="PROSITE" id="PS00409">
    <property type="entry name" value="PROKAR_NTER_METHYL"/>
    <property type="match status" value="1"/>
</dbReference>
<proteinExistence type="predicted"/>
<dbReference type="AlphaFoldDB" id="A0AAE4Z667"/>
<comment type="caution">
    <text evidence="1">The sequence shown here is derived from an EMBL/GenBank/DDBJ whole genome shotgun (WGS) entry which is preliminary data.</text>
</comment>
<gene>
    <name evidence="1" type="ORF">GWO12_05160</name>
</gene>
<dbReference type="Pfam" id="PF07963">
    <property type="entry name" value="N_methyl"/>
    <property type="match status" value="1"/>
</dbReference>
<protein>
    <submittedName>
        <fullName evidence="1">Type II secretion system protein</fullName>
    </submittedName>
</protein>
<accession>A0AAE4Z667</accession>
<dbReference type="InterPro" id="IPR012902">
    <property type="entry name" value="N_methyl_site"/>
</dbReference>
<dbReference type="Proteomes" id="UP000702544">
    <property type="component" value="Unassembled WGS sequence"/>
</dbReference>
<evidence type="ECO:0000313" key="1">
    <source>
        <dbReference type="EMBL" id="NIR74484.1"/>
    </source>
</evidence>
<dbReference type="InterPro" id="IPR045584">
    <property type="entry name" value="Pilin-like"/>
</dbReference>
<dbReference type="NCBIfam" id="TIGR02532">
    <property type="entry name" value="IV_pilin_GFxxxE"/>
    <property type="match status" value="1"/>
</dbReference>